<evidence type="ECO:0000256" key="2">
    <source>
        <dbReference type="SAM" id="SignalP"/>
    </source>
</evidence>
<evidence type="ECO:0000313" key="4">
    <source>
        <dbReference type="Proteomes" id="UP000001208"/>
    </source>
</evidence>
<dbReference type="RefSeq" id="WP_012498637.1">
    <property type="nucleotide sequence ID" value="NC_011026.1"/>
</dbReference>
<organism evidence="3 4">
    <name type="scientific">Chloroherpeton thalassium (strain ATCC 35110 / GB-78)</name>
    <dbReference type="NCBI Taxonomy" id="517418"/>
    <lineage>
        <taxon>Bacteria</taxon>
        <taxon>Pseudomonadati</taxon>
        <taxon>Chlorobiota</taxon>
        <taxon>Chlorobiia</taxon>
        <taxon>Chlorobiales</taxon>
        <taxon>Chloroherpetonaceae</taxon>
        <taxon>Chloroherpeton</taxon>
    </lineage>
</organism>
<evidence type="ECO:0008006" key="5">
    <source>
        <dbReference type="Google" id="ProtNLM"/>
    </source>
</evidence>
<dbReference type="eggNOG" id="ENOG5033K7N">
    <property type="taxonomic scope" value="Bacteria"/>
</dbReference>
<feature type="chain" id="PRO_5002795708" description="Lipoprotein" evidence="2">
    <location>
        <begin position="33"/>
        <end position="172"/>
    </location>
</feature>
<accession>B3QSG2</accession>
<gene>
    <name evidence="3" type="ordered locus">Ctha_0082</name>
</gene>
<feature type="region of interest" description="Disordered" evidence="1">
    <location>
        <begin position="33"/>
        <end position="52"/>
    </location>
</feature>
<dbReference type="HOGENOM" id="CLU_1552557_0_0_10"/>
<feature type="compositionally biased region" description="Polar residues" evidence="1">
    <location>
        <begin position="39"/>
        <end position="52"/>
    </location>
</feature>
<evidence type="ECO:0000256" key="1">
    <source>
        <dbReference type="SAM" id="MobiDB-lite"/>
    </source>
</evidence>
<feature type="signal peptide" evidence="2">
    <location>
        <begin position="1"/>
        <end position="32"/>
    </location>
</feature>
<keyword evidence="4" id="KW-1185">Reference proteome</keyword>
<dbReference type="AlphaFoldDB" id="B3QSG2"/>
<protein>
    <recommendedName>
        <fullName evidence="5">Lipoprotein</fullName>
    </recommendedName>
</protein>
<reference evidence="3 4" key="1">
    <citation type="submission" date="2008-06" db="EMBL/GenBank/DDBJ databases">
        <title>Complete sequence of Chloroherpeton thalassium ATCC 35110.</title>
        <authorList>
            <consortium name="US DOE Joint Genome Institute"/>
            <person name="Lucas S."/>
            <person name="Copeland A."/>
            <person name="Lapidus A."/>
            <person name="Glavina del Rio T."/>
            <person name="Dalin E."/>
            <person name="Tice H."/>
            <person name="Bruce D."/>
            <person name="Goodwin L."/>
            <person name="Pitluck S."/>
            <person name="Schmutz J."/>
            <person name="Larimer F."/>
            <person name="Land M."/>
            <person name="Hauser L."/>
            <person name="Kyrpides N."/>
            <person name="Mikhailova N."/>
            <person name="Liu Z."/>
            <person name="Li T."/>
            <person name="Zhao F."/>
            <person name="Overmann J."/>
            <person name="Bryant D.A."/>
            <person name="Richardson P."/>
        </authorList>
    </citation>
    <scope>NUCLEOTIDE SEQUENCE [LARGE SCALE GENOMIC DNA]</scope>
    <source>
        <strain evidence="4">ATCC 35110 / GB-78</strain>
    </source>
</reference>
<name>B3QSG2_CHLT3</name>
<dbReference type="Proteomes" id="UP000001208">
    <property type="component" value="Chromosome"/>
</dbReference>
<dbReference type="PROSITE" id="PS51257">
    <property type="entry name" value="PROKAR_LIPOPROTEIN"/>
    <property type="match status" value="1"/>
</dbReference>
<keyword evidence="2" id="KW-0732">Signal</keyword>
<dbReference type="EMBL" id="CP001100">
    <property type="protein sequence ID" value="ACF12553.1"/>
    <property type="molecule type" value="Genomic_DNA"/>
</dbReference>
<proteinExistence type="predicted"/>
<evidence type="ECO:0000313" key="3">
    <source>
        <dbReference type="EMBL" id="ACF12553.1"/>
    </source>
</evidence>
<sequence>MNRNKFLQIAMRWRQAAVVLLLFWLAAGCSVGTDEEDISNSSDGEITETDATGNVVDEDSNDWRIQNYFKNNVYIKPAYPNPTSNGIVTITMTFIANIPESGVYIYANNINSVGVFLYQLPDVSYGAKTFSFSLVGLSPSSSLTQIQGKQFRLRIYDGMGRLISFGDVEIAE</sequence>
<dbReference type="OrthoDB" id="1524575at2"/>
<dbReference type="KEGG" id="cts:Ctha_0082"/>